<dbReference type="InParanoid" id="A0A1B1YWX1"/>
<dbReference type="RefSeq" id="WP_068806636.1">
    <property type="nucleotide sequence ID" value="NZ_CP014671.1"/>
</dbReference>
<name>A0A1B1YWX1_9GAMM</name>
<dbReference type="Gene3D" id="1.20.5.340">
    <property type="match status" value="1"/>
</dbReference>
<proteinExistence type="predicted"/>
<gene>
    <name evidence="1" type="ORF">PG2T_13610</name>
</gene>
<sequence length="492" mass="53006">MSLATAITDIAALAPKSAGHLIRPQDWNTLIAALGEFGITLTAHDADVTDLKTRVTALEGSLAAVSAQVTALDSRLDALETQVTPLLGQYLVTMSCERANYAMGEQCELIARVTNLTGQPLAAPFPWVDFVAAWGRLRAQAGFVTRAGASDNSLSVQVNAQGIARVLLRTEHTEGFNEDEELQVGAMLGMQVPGQNFSVGQAFMVAATPDDTRARAAYEIVSQQYQRDDAVALRAFADTYHARKPDWAVELRPGLGGRWQDHRATVLAFAKPDADPTSADGARGSASIQVNFRDWLGPWGLDFVTPRPDRVGPWIERIPPLFEQADPLRGFEDLFQREYGRTGLLGKKQLLAGVEEAMERINPGTDPLRQGYKMQLLAGIQAQGAAELYGAGSNVPKAMGAQLKQGQQTGRVAQQVTGVAAQVTQTRGLVESVNVLEGRMQAAERVGQNIQSGLTRIDDNVRAINPLSEDSLRGNMERIGAEIASIRARVGG</sequence>
<dbReference type="OrthoDB" id="7058801at2"/>
<evidence type="ECO:0000313" key="1">
    <source>
        <dbReference type="EMBL" id="ANX05113.1"/>
    </source>
</evidence>
<dbReference type="STRING" id="1810504.PG2T_13610"/>
<dbReference type="KEGG" id="gbi:PG2T_13610"/>
<protein>
    <submittedName>
        <fullName evidence="1">Uncharacterized protein</fullName>
    </submittedName>
</protein>
<keyword evidence="2" id="KW-1185">Reference proteome</keyword>
<organism evidence="1 2">
    <name type="scientific">Immundisolibacter cernigliae</name>
    <dbReference type="NCBI Taxonomy" id="1810504"/>
    <lineage>
        <taxon>Bacteria</taxon>
        <taxon>Pseudomonadati</taxon>
        <taxon>Pseudomonadota</taxon>
        <taxon>Gammaproteobacteria</taxon>
        <taxon>Immundisolibacterales</taxon>
        <taxon>Immundisolibacteraceae</taxon>
        <taxon>Immundisolibacter</taxon>
    </lineage>
</organism>
<reference evidence="2" key="1">
    <citation type="submission" date="2016-03" db="EMBL/GenBank/DDBJ databases">
        <title>Complete genome sequence of Solimmundus cernigliae, representing a novel lineage of polycyclic aromatic hydrocarbon degraders within the Gammaproteobacteria.</title>
        <authorList>
            <person name="Singleton D.R."/>
            <person name="Dickey A.N."/>
            <person name="Scholl E.H."/>
            <person name="Wright F.A."/>
            <person name="Aitken M.D."/>
        </authorList>
    </citation>
    <scope>NUCLEOTIDE SEQUENCE [LARGE SCALE GENOMIC DNA]</scope>
    <source>
        <strain evidence="2">TR3.2</strain>
    </source>
</reference>
<dbReference type="EMBL" id="CP014671">
    <property type="protein sequence ID" value="ANX05113.1"/>
    <property type="molecule type" value="Genomic_DNA"/>
</dbReference>
<dbReference type="AlphaFoldDB" id="A0A1B1YWX1"/>
<dbReference type="Proteomes" id="UP000092952">
    <property type="component" value="Chromosome"/>
</dbReference>
<accession>A0A1B1YWX1</accession>
<evidence type="ECO:0000313" key="2">
    <source>
        <dbReference type="Proteomes" id="UP000092952"/>
    </source>
</evidence>